<dbReference type="EMBL" id="NATQ01000079">
    <property type="protein sequence ID" value="OQX90267.1"/>
    <property type="molecule type" value="Genomic_DNA"/>
</dbReference>
<gene>
    <name evidence="2" type="ORF">B6D57_04065</name>
</gene>
<dbReference type="GO" id="GO:0005829">
    <property type="term" value="C:cytosol"/>
    <property type="evidence" value="ECO:0007669"/>
    <property type="project" value="TreeGrafter"/>
</dbReference>
<dbReference type="Gene3D" id="3.30.420.40">
    <property type="match status" value="1"/>
</dbReference>
<feature type="domain" description="Gcp-like" evidence="1">
    <location>
        <begin position="41"/>
        <end position="130"/>
    </location>
</feature>
<dbReference type="AlphaFoldDB" id="A0A1W9S0V8"/>
<evidence type="ECO:0000313" key="3">
    <source>
        <dbReference type="Proteomes" id="UP000192611"/>
    </source>
</evidence>
<proteinExistence type="predicted"/>
<comment type="caution">
    <text evidence="2">The sequence shown here is derived from an EMBL/GenBank/DDBJ whole genome shotgun (WGS) entry which is preliminary data.</text>
</comment>
<evidence type="ECO:0000313" key="2">
    <source>
        <dbReference type="EMBL" id="OQX90267.1"/>
    </source>
</evidence>
<dbReference type="PANTHER" id="PTHR11735">
    <property type="entry name" value="TRNA N6-ADENOSINE THREONYLCARBAMOYLTRANSFERASE"/>
    <property type="match status" value="1"/>
</dbReference>
<dbReference type="Gene3D" id="3.30.420.200">
    <property type="match status" value="1"/>
</dbReference>
<dbReference type="PANTHER" id="PTHR11735:SF11">
    <property type="entry name" value="TRNA THREONYLCARBAMOYLADENOSINE BIOSYNTHESIS PROTEIN TSAB"/>
    <property type="match status" value="1"/>
</dbReference>
<dbReference type="InterPro" id="IPR022496">
    <property type="entry name" value="T6A_TsaB"/>
</dbReference>
<dbReference type="InterPro" id="IPR043129">
    <property type="entry name" value="ATPase_NBD"/>
</dbReference>
<dbReference type="NCBIfam" id="TIGR03725">
    <property type="entry name" value="T6A_YeaZ"/>
    <property type="match status" value="1"/>
</dbReference>
<protein>
    <submittedName>
        <fullName evidence="2">tRNA (Adenosine(37)-N6)-threonylcarbamoyltransferase complex dimerization subunit type 1 TsaB</fullName>
    </submittedName>
</protein>
<dbReference type="Pfam" id="PF00814">
    <property type="entry name" value="TsaD"/>
    <property type="match status" value="1"/>
</dbReference>
<reference evidence="3" key="1">
    <citation type="submission" date="2017-03" db="EMBL/GenBank/DDBJ databases">
        <title>Novel pathways for hydrocarbon cycling and metabolic interdependencies in hydrothermal sediment communities.</title>
        <authorList>
            <person name="Dombrowski N."/>
            <person name="Seitz K."/>
            <person name="Teske A."/>
            <person name="Baker B."/>
        </authorList>
    </citation>
    <scope>NUCLEOTIDE SEQUENCE [LARGE SCALE GENOMIC DNA]</scope>
</reference>
<organism evidence="2 3">
    <name type="scientific">Candidatus Coatesbacteria bacterium 4484_99</name>
    <dbReference type="NCBI Taxonomy" id="1970774"/>
    <lineage>
        <taxon>Bacteria</taxon>
        <taxon>Candidatus Coatesiibacteriota</taxon>
    </lineage>
</organism>
<accession>A0A1W9S0V8</accession>
<sequence>MVEDNNHLLILALDCATPLTSVAISEGEKIIASEVKKPKVGHSETLMPMIDAMLKTEGLNISRFNIIASTVGPGTFTGIRVGIATAQGLSIPHNIKTMGIRTTLAIMLSVGRSEQHYAVVIDARRGMAYVEWFKWVKGRELPQTEKDIRLVKYEDLTKAVNGYTAVALREQDTYKLLEDESIKPTSPREPIAVGVAICSNLYSRTGVDTQLKPLYIRKPD</sequence>
<dbReference type="Proteomes" id="UP000192611">
    <property type="component" value="Unassembled WGS sequence"/>
</dbReference>
<dbReference type="GO" id="GO:0016740">
    <property type="term" value="F:transferase activity"/>
    <property type="evidence" value="ECO:0007669"/>
    <property type="project" value="UniProtKB-KW"/>
</dbReference>
<dbReference type="GO" id="GO:0002949">
    <property type="term" value="P:tRNA threonylcarbamoyladenosine modification"/>
    <property type="evidence" value="ECO:0007669"/>
    <property type="project" value="InterPro"/>
</dbReference>
<dbReference type="SUPFAM" id="SSF53067">
    <property type="entry name" value="Actin-like ATPase domain"/>
    <property type="match status" value="1"/>
</dbReference>
<name>A0A1W9S0V8_9BACT</name>
<evidence type="ECO:0000259" key="1">
    <source>
        <dbReference type="Pfam" id="PF00814"/>
    </source>
</evidence>
<keyword evidence="2" id="KW-0808">Transferase</keyword>
<dbReference type="InterPro" id="IPR000905">
    <property type="entry name" value="Gcp-like_dom"/>
</dbReference>